<dbReference type="HOGENOM" id="CLU_2813001_0_0_1"/>
<keyword evidence="2" id="KW-1185">Reference proteome</keyword>
<dbReference type="VEuPathDB" id="FungiDB:NFIA_025820"/>
<proteinExistence type="predicted"/>
<name>A1DCE9_NEOFI</name>
<gene>
    <name evidence="1" type="ORF">NFIA_025820</name>
</gene>
<dbReference type="GeneID" id="4588252"/>
<organism evidence="1 2">
    <name type="scientific">Neosartorya fischeri (strain ATCC 1020 / DSM 3700 / CBS 544.65 / FGSC A1164 / JCM 1740 / NRRL 181 / WB 181)</name>
    <name type="common">Aspergillus fischerianus</name>
    <dbReference type="NCBI Taxonomy" id="331117"/>
    <lineage>
        <taxon>Eukaryota</taxon>
        <taxon>Fungi</taxon>
        <taxon>Dikarya</taxon>
        <taxon>Ascomycota</taxon>
        <taxon>Pezizomycotina</taxon>
        <taxon>Eurotiomycetes</taxon>
        <taxon>Eurotiomycetidae</taxon>
        <taxon>Eurotiales</taxon>
        <taxon>Aspergillaceae</taxon>
        <taxon>Aspergillus</taxon>
        <taxon>Aspergillus subgen. Fumigati</taxon>
    </lineage>
</organism>
<evidence type="ECO:0000313" key="1">
    <source>
        <dbReference type="EMBL" id="EAW19509.1"/>
    </source>
</evidence>
<evidence type="ECO:0000313" key="2">
    <source>
        <dbReference type="Proteomes" id="UP000006702"/>
    </source>
</evidence>
<sequence>MAVWTAIQTSKNQRYILNLDISERQRMIKLRDKPEPGDLFRTIKLMDRFQKLGEKKRNESMEEWLSE</sequence>
<protein>
    <submittedName>
        <fullName evidence="1">Uncharacterized protein</fullName>
    </submittedName>
</protein>
<dbReference type="RefSeq" id="XP_001261406.1">
    <property type="nucleotide sequence ID" value="XM_001261405.1"/>
</dbReference>
<dbReference type="Proteomes" id="UP000006702">
    <property type="component" value="Unassembled WGS sequence"/>
</dbReference>
<dbReference type="AlphaFoldDB" id="A1DCE9"/>
<accession>A1DCE9</accession>
<dbReference type="EMBL" id="DS027695">
    <property type="protein sequence ID" value="EAW19509.1"/>
    <property type="molecule type" value="Genomic_DNA"/>
</dbReference>
<reference evidence="2" key="1">
    <citation type="journal article" date="2008" name="PLoS Genet.">
        <title>Genomic islands in the pathogenic filamentous fungus Aspergillus fumigatus.</title>
        <authorList>
            <person name="Fedorova N.D."/>
            <person name="Khaldi N."/>
            <person name="Joardar V.S."/>
            <person name="Maiti R."/>
            <person name="Amedeo P."/>
            <person name="Anderson M.J."/>
            <person name="Crabtree J."/>
            <person name="Silva J.C."/>
            <person name="Badger J.H."/>
            <person name="Albarraq A."/>
            <person name="Angiuoli S."/>
            <person name="Bussey H."/>
            <person name="Bowyer P."/>
            <person name="Cotty P.J."/>
            <person name="Dyer P.S."/>
            <person name="Egan A."/>
            <person name="Galens K."/>
            <person name="Fraser-Liggett C.M."/>
            <person name="Haas B.J."/>
            <person name="Inman J.M."/>
            <person name="Kent R."/>
            <person name="Lemieux S."/>
            <person name="Malavazi I."/>
            <person name="Orvis J."/>
            <person name="Roemer T."/>
            <person name="Ronning C.M."/>
            <person name="Sundaram J.P."/>
            <person name="Sutton G."/>
            <person name="Turner G."/>
            <person name="Venter J.C."/>
            <person name="White O.R."/>
            <person name="Whitty B.R."/>
            <person name="Youngman P."/>
            <person name="Wolfe K.H."/>
            <person name="Goldman G.H."/>
            <person name="Wortman J.R."/>
            <person name="Jiang B."/>
            <person name="Denning D.W."/>
            <person name="Nierman W.C."/>
        </authorList>
    </citation>
    <scope>NUCLEOTIDE SEQUENCE [LARGE SCALE GENOMIC DNA]</scope>
    <source>
        <strain evidence="2">ATCC 1020 / DSM 3700 / CBS 544.65 / FGSC A1164 / JCM 1740 / NRRL 181 / WB 181</strain>
    </source>
</reference>
<dbReference type="KEGG" id="nfi:NFIA_025820"/>